<gene>
    <name evidence="1" type="ORF">C2G38_2139249</name>
</gene>
<dbReference type="AlphaFoldDB" id="A0A397VRT7"/>
<dbReference type="OrthoDB" id="2303332at2759"/>
<protein>
    <submittedName>
        <fullName evidence="1">Uncharacterized protein</fullName>
    </submittedName>
</protein>
<keyword evidence="2" id="KW-1185">Reference proteome</keyword>
<dbReference type="EMBL" id="QKWP01000216">
    <property type="protein sequence ID" value="RIB24461.1"/>
    <property type="molecule type" value="Genomic_DNA"/>
</dbReference>
<accession>A0A397VRT7</accession>
<feature type="non-terminal residue" evidence="1">
    <location>
        <position position="227"/>
    </location>
</feature>
<evidence type="ECO:0000313" key="2">
    <source>
        <dbReference type="Proteomes" id="UP000266673"/>
    </source>
</evidence>
<sequence length="227" mass="26214">MTNTKKKNFYFDDNEPDTWSILNFHEAWINKYKNDSGKLQFQKANDALVRILRSIANNCRDNKKVEKANSILNLRVKHGLDVNNLWLNLKKSGEVQSLANNEAHNESNNPFQRAKVGHKANMKGTLKNTSCKLEALYGEVSGGLGPFGLSIASRKKKYLDKVKLAIMMRDSINKALKQWRHINDDDRKSLVVYGFTQDGLEISFYAMSWLKESIFWEELTLAQYHQR</sequence>
<name>A0A397VRT7_9GLOM</name>
<dbReference type="Proteomes" id="UP000266673">
    <property type="component" value="Unassembled WGS sequence"/>
</dbReference>
<evidence type="ECO:0000313" key="1">
    <source>
        <dbReference type="EMBL" id="RIB24461.1"/>
    </source>
</evidence>
<comment type="caution">
    <text evidence="1">The sequence shown here is derived from an EMBL/GenBank/DDBJ whole genome shotgun (WGS) entry which is preliminary data.</text>
</comment>
<organism evidence="1 2">
    <name type="scientific">Gigaspora rosea</name>
    <dbReference type="NCBI Taxonomy" id="44941"/>
    <lineage>
        <taxon>Eukaryota</taxon>
        <taxon>Fungi</taxon>
        <taxon>Fungi incertae sedis</taxon>
        <taxon>Mucoromycota</taxon>
        <taxon>Glomeromycotina</taxon>
        <taxon>Glomeromycetes</taxon>
        <taxon>Diversisporales</taxon>
        <taxon>Gigasporaceae</taxon>
        <taxon>Gigaspora</taxon>
    </lineage>
</organism>
<reference evidence="1 2" key="1">
    <citation type="submission" date="2018-06" db="EMBL/GenBank/DDBJ databases">
        <title>Comparative genomics reveals the genomic features of Rhizophagus irregularis, R. cerebriforme, R. diaphanum and Gigaspora rosea, and their symbiotic lifestyle signature.</title>
        <authorList>
            <person name="Morin E."/>
            <person name="San Clemente H."/>
            <person name="Chen E.C.H."/>
            <person name="De La Providencia I."/>
            <person name="Hainaut M."/>
            <person name="Kuo A."/>
            <person name="Kohler A."/>
            <person name="Murat C."/>
            <person name="Tang N."/>
            <person name="Roy S."/>
            <person name="Loubradou J."/>
            <person name="Henrissat B."/>
            <person name="Grigoriev I.V."/>
            <person name="Corradi N."/>
            <person name="Roux C."/>
            <person name="Martin F.M."/>
        </authorList>
    </citation>
    <scope>NUCLEOTIDE SEQUENCE [LARGE SCALE GENOMIC DNA]</scope>
    <source>
        <strain evidence="1 2">DAOM 194757</strain>
    </source>
</reference>
<proteinExistence type="predicted"/>